<proteinExistence type="predicted"/>
<feature type="region of interest" description="Disordered" evidence="1">
    <location>
        <begin position="115"/>
        <end position="142"/>
    </location>
</feature>
<evidence type="ECO:0000313" key="2">
    <source>
        <dbReference type="EMBL" id="MPN45042.1"/>
    </source>
</evidence>
<comment type="caution">
    <text evidence="2">The sequence shown here is derived from an EMBL/GenBank/DDBJ whole genome shotgun (WGS) entry which is preliminary data.</text>
</comment>
<protein>
    <submittedName>
        <fullName evidence="2">Uncharacterized protein</fullName>
    </submittedName>
</protein>
<dbReference type="EMBL" id="VSSQ01104630">
    <property type="protein sequence ID" value="MPN45042.1"/>
    <property type="molecule type" value="Genomic_DNA"/>
</dbReference>
<dbReference type="PROSITE" id="PS51257">
    <property type="entry name" value="PROKAR_LIPOPROTEIN"/>
    <property type="match status" value="1"/>
</dbReference>
<dbReference type="AlphaFoldDB" id="A0A645I2Q5"/>
<evidence type="ECO:0000256" key="1">
    <source>
        <dbReference type="SAM" id="MobiDB-lite"/>
    </source>
</evidence>
<sequence length="142" mass="15409">MARDFFDLPGIGGIGLIGCAFHQRIGDDHIQLLAGKALMRGIFSHESDFDRSPAGVDRNFLAEAAVGGFAPQIGDPSPVGEGGQRSLGVGREVAFRQNFRDDRFDQRLSTIKNLIGGAGRFQRERPGRDERPGEQQGTGDQQ</sequence>
<organism evidence="2">
    <name type="scientific">bioreactor metagenome</name>
    <dbReference type="NCBI Taxonomy" id="1076179"/>
    <lineage>
        <taxon>unclassified sequences</taxon>
        <taxon>metagenomes</taxon>
        <taxon>ecological metagenomes</taxon>
    </lineage>
</organism>
<reference evidence="2" key="1">
    <citation type="submission" date="2019-08" db="EMBL/GenBank/DDBJ databases">
        <authorList>
            <person name="Kucharzyk K."/>
            <person name="Murdoch R.W."/>
            <person name="Higgins S."/>
            <person name="Loffler F."/>
        </authorList>
    </citation>
    <scope>NUCLEOTIDE SEQUENCE</scope>
</reference>
<accession>A0A645I2Q5</accession>
<feature type="compositionally biased region" description="Basic and acidic residues" evidence="1">
    <location>
        <begin position="121"/>
        <end position="133"/>
    </location>
</feature>
<gene>
    <name evidence="2" type="ORF">SDC9_192609</name>
</gene>
<name>A0A645I2Q5_9ZZZZ</name>